<dbReference type="PROSITE" id="PS50082">
    <property type="entry name" value="WD_REPEATS_2"/>
    <property type="match status" value="3"/>
</dbReference>
<dbReference type="InterPro" id="IPR020472">
    <property type="entry name" value="WD40_PAC1"/>
</dbReference>
<dbReference type="SUPFAM" id="SSF50978">
    <property type="entry name" value="WD40 repeat-like"/>
    <property type="match status" value="1"/>
</dbReference>
<keyword evidence="1 3" id="KW-0853">WD repeat</keyword>
<evidence type="ECO:0000256" key="3">
    <source>
        <dbReference type="PROSITE-ProRule" id="PRU00221"/>
    </source>
</evidence>
<dbReference type="PROSITE" id="PS50294">
    <property type="entry name" value="WD_REPEATS_REGION"/>
    <property type="match status" value="2"/>
</dbReference>
<organism evidence="4">
    <name type="scientific">Rhizophora mucronata</name>
    <name type="common">Asiatic mangrove</name>
    <dbReference type="NCBI Taxonomy" id="61149"/>
    <lineage>
        <taxon>Eukaryota</taxon>
        <taxon>Viridiplantae</taxon>
        <taxon>Streptophyta</taxon>
        <taxon>Embryophyta</taxon>
        <taxon>Tracheophyta</taxon>
        <taxon>Spermatophyta</taxon>
        <taxon>Magnoliopsida</taxon>
        <taxon>eudicotyledons</taxon>
        <taxon>Gunneridae</taxon>
        <taxon>Pentapetalae</taxon>
        <taxon>rosids</taxon>
        <taxon>fabids</taxon>
        <taxon>Malpighiales</taxon>
        <taxon>Rhizophoraceae</taxon>
        <taxon>Rhizophora</taxon>
    </lineage>
</organism>
<reference evidence="4" key="1">
    <citation type="submission" date="2018-02" db="EMBL/GenBank/DDBJ databases">
        <title>Rhizophora mucronata_Transcriptome.</title>
        <authorList>
            <person name="Meera S.P."/>
            <person name="Sreeshan A."/>
            <person name="Augustine A."/>
        </authorList>
    </citation>
    <scope>NUCLEOTIDE SEQUENCE</scope>
    <source>
        <tissue evidence="4">Leaf</tissue>
    </source>
</reference>
<sequence length="165" mass="18168">MTPIVHIVSVGSTVTESVANVTEIHDGLDFAAHDGDDDDFGIFSVKFSTDGRELVASSNDNSIYLYDLEANRRSLRIPAHKCDVNTVCFADETGHLIYSGSDDSLCKVWDRRCFITKGQAAGVLMGHLEGITFINSHGDGWYFISNGKDQTTKLWDIRKMSSNAT</sequence>
<dbReference type="InterPro" id="IPR036322">
    <property type="entry name" value="WD40_repeat_dom_sf"/>
</dbReference>
<dbReference type="SMART" id="SM00320">
    <property type="entry name" value="WD40"/>
    <property type="match status" value="3"/>
</dbReference>
<dbReference type="EMBL" id="GGEC01040811">
    <property type="protein sequence ID" value="MBX21295.1"/>
    <property type="molecule type" value="Transcribed_RNA"/>
</dbReference>
<evidence type="ECO:0000256" key="1">
    <source>
        <dbReference type="ARBA" id="ARBA00022574"/>
    </source>
</evidence>
<dbReference type="Gene3D" id="2.130.10.10">
    <property type="entry name" value="YVTN repeat-like/Quinoprotein amine dehydrogenase"/>
    <property type="match status" value="1"/>
</dbReference>
<accession>A0A2P2LTM7</accession>
<protein>
    <submittedName>
        <fullName evidence="4">LEC14B family protein</fullName>
    </submittedName>
</protein>
<feature type="repeat" description="WD" evidence="3">
    <location>
        <begin position="42"/>
        <end position="76"/>
    </location>
</feature>
<dbReference type="InterPro" id="IPR001680">
    <property type="entry name" value="WD40_rpt"/>
</dbReference>
<dbReference type="PANTHER" id="PTHR19847:SF7">
    <property type="entry name" value="DDB1- AND CUL4-ASSOCIATED FACTOR 11"/>
    <property type="match status" value="1"/>
</dbReference>
<dbReference type="GO" id="GO:0080008">
    <property type="term" value="C:Cul4-RING E3 ubiquitin ligase complex"/>
    <property type="evidence" value="ECO:0007669"/>
    <property type="project" value="TreeGrafter"/>
</dbReference>
<feature type="repeat" description="WD" evidence="3">
    <location>
        <begin position="77"/>
        <end position="110"/>
    </location>
</feature>
<dbReference type="PRINTS" id="PR00320">
    <property type="entry name" value="GPROTEINBRPT"/>
</dbReference>
<dbReference type="GO" id="GO:0043161">
    <property type="term" value="P:proteasome-mediated ubiquitin-dependent protein catabolic process"/>
    <property type="evidence" value="ECO:0007669"/>
    <property type="project" value="TreeGrafter"/>
</dbReference>
<dbReference type="EMBL" id="GGEC01040809">
    <property type="protein sequence ID" value="MBX21293.1"/>
    <property type="molecule type" value="Transcribed_RNA"/>
</dbReference>
<dbReference type="FunFam" id="2.130.10.10:FF:001117">
    <property type="entry name" value="DDB1 and CUL4-associated factor 11"/>
    <property type="match status" value="1"/>
</dbReference>
<feature type="repeat" description="WD" evidence="3">
    <location>
        <begin position="124"/>
        <end position="165"/>
    </location>
</feature>
<evidence type="ECO:0000313" key="4">
    <source>
        <dbReference type="EMBL" id="MBX21293.1"/>
    </source>
</evidence>
<dbReference type="Pfam" id="PF00400">
    <property type="entry name" value="WD40"/>
    <property type="match status" value="3"/>
</dbReference>
<dbReference type="InterPro" id="IPR051859">
    <property type="entry name" value="DCAF"/>
</dbReference>
<dbReference type="EMBL" id="GGEC01040816">
    <property type="protein sequence ID" value="MBX21300.1"/>
    <property type="molecule type" value="Transcribed_RNA"/>
</dbReference>
<dbReference type="PANTHER" id="PTHR19847">
    <property type="entry name" value="DDB1- AND CUL4-ASSOCIATED FACTOR 11"/>
    <property type="match status" value="1"/>
</dbReference>
<dbReference type="AlphaFoldDB" id="A0A2P2LTM7"/>
<name>A0A2P2LTM7_RHIMU</name>
<proteinExistence type="predicted"/>
<evidence type="ECO:0000256" key="2">
    <source>
        <dbReference type="ARBA" id="ARBA00022737"/>
    </source>
</evidence>
<keyword evidence="2" id="KW-0677">Repeat</keyword>
<dbReference type="InterPro" id="IPR015943">
    <property type="entry name" value="WD40/YVTN_repeat-like_dom_sf"/>
</dbReference>